<dbReference type="EMBL" id="PZOJ01000127">
    <property type="protein sequence ID" value="TMX70289.1"/>
    <property type="molecule type" value="Genomic_DNA"/>
</dbReference>
<evidence type="ECO:0000313" key="1">
    <source>
        <dbReference type="EMBL" id="TMX70289.1"/>
    </source>
</evidence>
<sequence>MIKYRNISMNNKYIKNGLWLASEKILSIFGGLIITIYTARYLGPENMGIINYSLALGALLIPLSQLGSQTIIFDKVVKNKSIGVFLLKASQPIRQIVFVICGLLLLFFLILKNTNGQEVLVFLCMSFSFYFTAMDSYKPYYDGVLKSKENMIATQVGLLSSQLIRLLLVFFNMGLIFFCIPYVLNTAIPYLIKKRRFNKLTCDLNLDAKRIKKYRNFAWGAGVPLALSSFSIAVYVQVGQVILANKIGMNEVGLYGAANSLSQAWLFLPITLMTVLLSKIISDVNNKNQGYSFVYFCCSLISIIFVIPIGFFSDSIINITYGENYIEAARYLTILSVASFFVVWGYIGVRILVNLSGYSYLMKKMICMACFNIILSWFFIDWFDAIGAAYAVLITEFISATLANYFYMNKVIFKIQINSISSIFYYKKIFN</sequence>
<organism evidence="1 2">
    <name type="scientific">Photobacterium damselae</name>
    <dbReference type="NCBI Taxonomy" id="38293"/>
    <lineage>
        <taxon>Bacteria</taxon>
        <taxon>Pseudomonadati</taxon>
        <taxon>Pseudomonadota</taxon>
        <taxon>Gammaproteobacteria</taxon>
        <taxon>Vibrionales</taxon>
        <taxon>Vibrionaceae</taxon>
        <taxon>Photobacterium</taxon>
    </lineage>
</organism>
<keyword evidence="2" id="KW-1185">Reference proteome</keyword>
<protein>
    <submittedName>
        <fullName evidence="1">Uncharacterized protein</fullName>
    </submittedName>
</protein>
<dbReference type="Proteomes" id="UP000718715">
    <property type="component" value="Unassembled WGS sequence"/>
</dbReference>
<gene>
    <name evidence="1" type="ORF">DA092_20590</name>
</gene>
<proteinExistence type="predicted"/>
<evidence type="ECO:0000313" key="2">
    <source>
        <dbReference type="Proteomes" id="UP000718715"/>
    </source>
</evidence>
<comment type="caution">
    <text evidence="1">The sequence shown here is derived from an EMBL/GenBank/DDBJ whole genome shotgun (WGS) entry which is preliminary data.</text>
</comment>
<name>A0ACD3SZD4_PHODM</name>
<accession>A0ACD3SZD4</accession>
<reference evidence="1" key="1">
    <citation type="submission" date="2018-03" db="EMBL/GenBank/DDBJ databases">
        <title>Genomic characterization of a polymicrobial infection associated with a disease outbreak in Pacific white shrimp (Litopenaeus vannamei).</title>
        <authorList>
            <person name="Turner J.W."/>
            <person name="Bachand P.T."/>
            <person name="Tallman J."/>
            <person name="Elledge N.C."/>
            <person name="Pinnell L.J."/>
            <person name="Laughlin R.C."/>
            <person name="Zimba P.V."/>
        </authorList>
    </citation>
    <scope>NUCLEOTIDE SEQUENCE</scope>
    <source>
        <strain evidence="1">Hep-2b-22</strain>
    </source>
</reference>